<proteinExistence type="predicted"/>
<dbReference type="Proteomes" id="UP001249851">
    <property type="component" value="Unassembled WGS sequence"/>
</dbReference>
<reference evidence="2" key="2">
    <citation type="journal article" date="2023" name="Science">
        <title>Genomic signatures of disease resistance in endangered staghorn corals.</title>
        <authorList>
            <person name="Vollmer S.V."/>
            <person name="Selwyn J.D."/>
            <person name="Despard B.A."/>
            <person name="Roesel C.L."/>
        </authorList>
    </citation>
    <scope>NUCLEOTIDE SEQUENCE</scope>
    <source>
        <strain evidence="2">K2</strain>
    </source>
</reference>
<dbReference type="InterPro" id="IPR043502">
    <property type="entry name" value="DNA/RNA_pol_sf"/>
</dbReference>
<gene>
    <name evidence="2" type="ORF">P5673_003671</name>
</gene>
<sequence>MLFIKKLRPSLNTQSDSISAKISLNVDGSVLTDDSSIAESMNSYFSSVFTTKDYVNFPTQDCIFDKKLANIDCSANEMKRHLLKLKPNKSPGPDHIAACILKSCAAELAPSLTYMVNKSFCVGLLPDEWKHADIIPPHKKGSKSSRENYPPISLTSIACKISEKIFFDRVMKFWREIDLINSNQFGFLRGRSTATQLLSTFNDWAKSRNLSIPIDAIFLDLAKAFDSVPHERLLLKLKSNGIVGSVLNWLKHFLVGRKQRVVGRGSCSDWSRVTSGTPQGTILGPLLFLLCINDITECISSIAKIYADDTKIYREISDPITDCQILQDDLNNLSEWARKWQLRFNADKCESMRITYSRDRSETNYFLEKPLKDVDNFKDLGVTITRDLSRGNHMSITVNKANKVLGSIKRSVGTANTNIHTYIIFI</sequence>
<organism evidence="2 3">
    <name type="scientific">Acropora cervicornis</name>
    <name type="common">Staghorn coral</name>
    <dbReference type="NCBI Taxonomy" id="6130"/>
    <lineage>
        <taxon>Eukaryota</taxon>
        <taxon>Metazoa</taxon>
        <taxon>Cnidaria</taxon>
        <taxon>Anthozoa</taxon>
        <taxon>Hexacorallia</taxon>
        <taxon>Scleractinia</taxon>
        <taxon>Astrocoeniina</taxon>
        <taxon>Acroporidae</taxon>
        <taxon>Acropora</taxon>
    </lineage>
</organism>
<comment type="caution">
    <text evidence="2">The sequence shown here is derived from an EMBL/GenBank/DDBJ whole genome shotgun (WGS) entry which is preliminary data.</text>
</comment>
<dbReference type="SUPFAM" id="SSF56672">
    <property type="entry name" value="DNA/RNA polymerases"/>
    <property type="match status" value="1"/>
</dbReference>
<dbReference type="EMBL" id="JARQWQ010000006">
    <property type="protein sequence ID" value="KAK2571111.1"/>
    <property type="molecule type" value="Genomic_DNA"/>
</dbReference>
<keyword evidence="3" id="KW-1185">Reference proteome</keyword>
<feature type="domain" description="Reverse transcriptase" evidence="1">
    <location>
        <begin position="118"/>
        <end position="384"/>
    </location>
</feature>
<dbReference type="CDD" id="cd01650">
    <property type="entry name" value="RT_nLTR_like"/>
    <property type="match status" value="1"/>
</dbReference>
<dbReference type="InterPro" id="IPR000477">
    <property type="entry name" value="RT_dom"/>
</dbReference>
<dbReference type="AlphaFoldDB" id="A0AAD9VE43"/>
<evidence type="ECO:0000313" key="2">
    <source>
        <dbReference type="EMBL" id="KAK2571111.1"/>
    </source>
</evidence>
<protein>
    <submittedName>
        <fullName evidence="2">RNA-directed DNA polymerase from transposon X-element</fullName>
    </submittedName>
</protein>
<keyword evidence="2" id="KW-0695">RNA-directed DNA polymerase</keyword>
<name>A0AAD9VE43_ACRCE</name>
<evidence type="ECO:0000259" key="1">
    <source>
        <dbReference type="PROSITE" id="PS50878"/>
    </source>
</evidence>
<dbReference type="Pfam" id="PF00078">
    <property type="entry name" value="RVT_1"/>
    <property type="match status" value="1"/>
</dbReference>
<dbReference type="GO" id="GO:0003964">
    <property type="term" value="F:RNA-directed DNA polymerase activity"/>
    <property type="evidence" value="ECO:0007669"/>
    <property type="project" value="UniProtKB-KW"/>
</dbReference>
<keyword evidence="2" id="KW-0808">Transferase</keyword>
<dbReference type="PANTHER" id="PTHR33332">
    <property type="entry name" value="REVERSE TRANSCRIPTASE DOMAIN-CONTAINING PROTEIN"/>
    <property type="match status" value="1"/>
</dbReference>
<evidence type="ECO:0000313" key="3">
    <source>
        <dbReference type="Proteomes" id="UP001249851"/>
    </source>
</evidence>
<keyword evidence="2" id="KW-0548">Nucleotidyltransferase</keyword>
<reference evidence="2" key="1">
    <citation type="journal article" date="2023" name="G3 (Bethesda)">
        <title>Whole genome assembly and annotation of the endangered Caribbean coral Acropora cervicornis.</title>
        <authorList>
            <person name="Selwyn J.D."/>
            <person name="Vollmer S.V."/>
        </authorList>
    </citation>
    <scope>NUCLEOTIDE SEQUENCE</scope>
    <source>
        <strain evidence="2">K2</strain>
    </source>
</reference>
<accession>A0AAD9VE43</accession>
<dbReference type="PROSITE" id="PS50878">
    <property type="entry name" value="RT_POL"/>
    <property type="match status" value="1"/>
</dbReference>